<evidence type="ECO:0000313" key="2">
    <source>
        <dbReference type="Proteomes" id="UP000304148"/>
    </source>
</evidence>
<dbReference type="Proteomes" id="UP000304148">
    <property type="component" value="Chromosome"/>
</dbReference>
<name>A0A383RH31_PAEAL</name>
<dbReference type="AlphaFoldDB" id="A0A383RH31"/>
<organism evidence="1 2">
    <name type="scientific">Paenibacillus alvei</name>
    <name type="common">Bacillus alvei</name>
    <dbReference type="NCBI Taxonomy" id="44250"/>
    <lineage>
        <taxon>Bacteria</taxon>
        <taxon>Bacillati</taxon>
        <taxon>Bacillota</taxon>
        <taxon>Bacilli</taxon>
        <taxon>Bacillales</taxon>
        <taxon>Paenibacillaceae</taxon>
        <taxon>Paenibacillus</taxon>
    </lineage>
</organism>
<proteinExistence type="predicted"/>
<sequence>MFNEFNKGYGYVDSNTPELGIAVAEEVRGTGVFCGLELIFALHGWLTGLKS</sequence>
<dbReference type="EMBL" id="LS992241">
    <property type="protein sequence ID" value="SYX86328.1"/>
    <property type="molecule type" value="Genomic_DNA"/>
</dbReference>
<evidence type="ECO:0000313" key="1">
    <source>
        <dbReference type="EMBL" id="SYX86328.1"/>
    </source>
</evidence>
<protein>
    <submittedName>
        <fullName evidence="1">Uncharacterized protein</fullName>
    </submittedName>
</protein>
<gene>
    <name evidence="1" type="ORF">PBLR_14750</name>
</gene>
<accession>A0A383RH31</accession>
<reference evidence="2" key="1">
    <citation type="submission" date="2018-08" db="EMBL/GenBank/DDBJ databases">
        <authorList>
            <person name="Chevrot R."/>
        </authorList>
    </citation>
    <scope>NUCLEOTIDE SEQUENCE [LARGE SCALE GENOMIC DNA]</scope>
</reference>